<keyword evidence="6" id="KW-0732">Signal</keyword>
<keyword evidence="9" id="KW-0067">ATP-binding</keyword>
<name>A0A0N5A7X3_9BILA</name>
<dbReference type="Pfam" id="PF00012">
    <property type="entry name" value="HSP70"/>
    <property type="match status" value="1"/>
</dbReference>
<dbReference type="Gene3D" id="3.90.640.10">
    <property type="entry name" value="Actin, Chain A, domain 4"/>
    <property type="match status" value="1"/>
</dbReference>
<evidence type="ECO:0000256" key="9">
    <source>
        <dbReference type="ARBA" id="ARBA00022840"/>
    </source>
</evidence>
<evidence type="ECO:0000256" key="3">
    <source>
        <dbReference type="ARBA" id="ARBA00007381"/>
    </source>
</evidence>
<dbReference type="GO" id="GO:0005524">
    <property type="term" value="F:ATP binding"/>
    <property type="evidence" value="ECO:0007669"/>
    <property type="project" value="UniProtKB-KW"/>
</dbReference>
<dbReference type="InterPro" id="IPR043129">
    <property type="entry name" value="ATPase_NBD"/>
</dbReference>
<dbReference type="PANTHER" id="PTHR19375">
    <property type="entry name" value="HEAT SHOCK PROTEIN 70KDA"/>
    <property type="match status" value="1"/>
</dbReference>
<evidence type="ECO:0000313" key="12">
    <source>
        <dbReference type="Proteomes" id="UP000046393"/>
    </source>
</evidence>
<dbReference type="PRINTS" id="PR00301">
    <property type="entry name" value="HEATSHOCK70"/>
</dbReference>
<dbReference type="InterPro" id="IPR042048">
    <property type="entry name" value="HSPA13"/>
</dbReference>
<dbReference type="Proteomes" id="UP000046393">
    <property type="component" value="Unplaced"/>
</dbReference>
<reference evidence="13" key="1">
    <citation type="submission" date="2017-02" db="UniProtKB">
        <authorList>
            <consortium name="WormBaseParasite"/>
        </authorList>
    </citation>
    <scope>IDENTIFICATION</scope>
</reference>
<dbReference type="WBParaSite" id="SMUV_0000014301-mRNA-1">
    <property type="protein sequence ID" value="SMUV_0000014301-mRNA-1"/>
    <property type="gene ID" value="SMUV_0000014301"/>
</dbReference>
<dbReference type="SUPFAM" id="SSF53067">
    <property type="entry name" value="Actin-like ATPase domain"/>
    <property type="match status" value="2"/>
</dbReference>
<evidence type="ECO:0000256" key="2">
    <source>
        <dbReference type="ARBA" id="ARBA00004144"/>
    </source>
</evidence>
<sequence length="456" mass="49999">MSSAFFVIVKHGCDVDLAAAALAVIGYVVREYGLPPPSPKIVGIDLGTTFSSIGIYKAVTGQTDIVPDGTGRKSIPSVIAFLPNGTVLVGNEAVEQQEKNPLRTIYDAKRFIGKKLSESDKVFQSDKDRYPFTIKLDSNGSAFFEIPLDGSILKVTPEQVGSIIIKHLKKYVEKKYDSRIDQAIIAVPAEFDQAERNATSVAAKLAGLEVRRVISEPTAAALAYGLDKKQGVEYILVVDLGGGTMDVSVLYLQGGVFVTLAMAGNNRLGGQDFNDRLLKYLLKLIETEHGLSLTSKEDLQQLRLASETAKIQLSTFPETNIDLYLESLKSRFHYRLTRDQFEEMNEDLFESIIEPIEAALEDAEIKPSDIDEIVLVGGSTRIPRVRRVVGTFFGKAPNYGIDPELAVVTGASVQAGVIGGGWPLQVTGIELPTQRRKRHVYMKSFEKKKETKPVCV</sequence>
<evidence type="ECO:0000256" key="8">
    <source>
        <dbReference type="ARBA" id="ARBA00022824"/>
    </source>
</evidence>
<dbReference type="AlphaFoldDB" id="A0A0N5A7X3"/>
<dbReference type="GO" id="GO:0006950">
    <property type="term" value="P:response to stress"/>
    <property type="evidence" value="ECO:0007669"/>
    <property type="project" value="UniProtKB-ARBA"/>
</dbReference>
<evidence type="ECO:0000256" key="6">
    <source>
        <dbReference type="ARBA" id="ARBA00022729"/>
    </source>
</evidence>
<comment type="subunit">
    <text evidence="4">Binds UBQLN2.</text>
</comment>
<evidence type="ECO:0000256" key="10">
    <source>
        <dbReference type="ARBA" id="ARBA00022848"/>
    </source>
</evidence>
<proteinExistence type="inferred from homology"/>
<evidence type="ECO:0000313" key="13">
    <source>
        <dbReference type="WBParaSite" id="SMUV_0000014301-mRNA-1"/>
    </source>
</evidence>
<keyword evidence="7" id="KW-0547">Nucleotide-binding</keyword>
<protein>
    <recommendedName>
        <fullName evidence="5">Heat shock 70 kDa protein 13</fullName>
    </recommendedName>
    <alternativeName>
        <fullName evidence="11">Stress-70 protein chaperone microsome-associated 60 kDa protein</fullName>
    </alternativeName>
</protein>
<organism evidence="12 13">
    <name type="scientific">Syphacia muris</name>
    <dbReference type="NCBI Taxonomy" id="451379"/>
    <lineage>
        <taxon>Eukaryota</taxon>
        <taxon>Metazoa</taxon>
        <taxon>Ecdysozoa</taxon>
        <taxon>Nematoda</taxon>
        <taxon>Chromadorea</taxon>
        <taxon>Rhabditida</taxon>
        <taxon>Spirurina</taxon>
        <taxon>Oxyuridomorpha</taxon>
        <taxon>Oxyuroidea</taxon>
        <taxon>Oxyuridae</taxon>
        <taxon>Syphacia</taxon>
    </lineage>
</organism>
<dbReference type="STRING" id="451379.A0A0N5A7X3"/>
<evidence type="ECO:0000256" key="1">
    <source>
        <dbReference type="ARBA" id="ARBA00002077"/>
    </source>
</evidence>
<dbReference type="InterPro" id="IPR018181">
    <property type="entry name" value="Heat_shock_70_CS"/>
</dbReference>
<dbReference type="Gene3D" id="3.30.420.40">
    <property type="match status" value="2"/>
</dbReference>
<comment type="subcellular location">
    <subcellularLocation>
        <location evidence="2">Microsome</location>
    </subcellularLocation>
</comment>
<keyword evidence="10" id="KW-0492">Microsome</keyword>
<dbReference type="InterPro" id="IPR013126">
    <property type="entry name" value="Hsp_70_fam"/>
</dbReference>
<dbReference type="PROSITE" id="PS00329">
    <property type="entry name" value="HSP70_2"/>
    <property type="match status" value="1"/>
</dbReference>
<evidence type="ECO:0000256" key="7">
    <source>
        <dbReference type="ARBA" id="ARBA00022741"/>
    </source>
</evidence>
<comment type="similarity">
    <text evidence="3">Belongs to the heat shock protein 70 family.</text>
</comment>
<dbReference type="PROSITE" id="PS00297">
    <property type="entry name" value="HSP70_1"/>
    <property type="match status" value="1"/>
</dbReference>
<evidence type="ECO:0000256" key="11">
    <source>
        <dbReference type="ARBA" id="ARBA00031426"/>
    </source>
</evidence>
<keyword evidence="8" id="KW-0256">Endoplasmic reticulum</keyword>
<dbReference type="CDD" id="cd10237">
    <property type="entry name" value="ASKHA_NBD_HSP70_HSPA13"/>
    <property type="match status" value="1"/>
</dbReference>
<evidence type="ECO:0000256" key="5">
    <source>
        <dbReference type="ARBA" id="ARBA00018765"/>
    </source>
</evidence>
<evidence type="ECO:0000256" key="4">
    <source>
        <dbReference type="ARBA" id="ARBA00011671"/>
    </source>
</evidence>
<accession>A0A0N5A7X3</accession>
<comment type="function">
    <text evidence="1">Has peptide-independent ATPase activity.</text>
</comment>
<keyword evidence="12" id="KW-1185">Reference proteome</keyword>
<dbReference type="PROSITE" id="PS01036">
    <property type="entry name" value="HSP70_3"/>
    <property type="match status" value="1"/>
</dbReference>
<dbReference type="FunFam" id="3.90.640.10:FF:000030">
    <property type="entry name" value="Heat shock protein HSP70"/>
    <property type="match status" value="1"/>
</dbReference>
<dbReference type="GO" id="GO:0140662">
    <property type="term" value="F:ATP-dependent protein folding chaperone"/>
    <property type="evidence" value="ECO:0007669"/>
    <property type="project" value="InterPro"/>
</dbReference>